<proteinExistence type="predicted"/>
<sequence length="31" mass="3705">MYFSLAEHFTIKLNWSEIYPISMLFCTCSQT</sequence>
<protein>
    <submittedName>
        <fullName evidence="1">Uncharacterized protein</fullName>
    </submittedName>
</protein>
<dbReference type="EMBL" id="GBXM01050195">
    <property type="protein sequence ID" value="JAH58382.1"/>
    <property type="molecule type" value="Transcribed_RNA"/>
</dbReference>
<evidence type="ECO:0000313" key="1">
    <source>
        <dbReference type="EMBL" id="JAH58382.1"/>
    </source>
</evidence>
<name>A0A0E9TY52_ANGAN</name>
<accession>A0A0E9TY52</accession>
<reference evidence="1" key="1">
    <citation type="submission" date="2014-11" db="EMBL/GenBank/DDBJ databases">
        <authorList>
            <person name="Amaro Gonzalez C."/>
        </authorList>
    </citation>
    <scope>NUCLEOTIDE SEQUENCE</scope>
</reference>
<organism evidence="1">
    <name type="scientific">Anguilla anguilla</name>
    <name type="common">European freshwater eel</name>
    <name type="synonym">Muraena anguilla</name>
    <dbReference type="NCBI Taxonomy" id="7936"/>
    <lineage>
        <taxon>Eukaryota</taxon>
        <taxon>Metazoa</taxon>
        <taxon>Chordata</taxon>
        <taxon>Craniata</taxon>
        <taxon>Vertebrata</taxon>
        <taxon>Euteleostomi</taxon>
        <taxon>Actinopterygii</taxon>
        <taxon>Neopterygii</taxon>
        <taxon>Teleostei</taxon>
        <taxon>Anguilliformes</taxon>
        <taxon>Anguillidae</taxon>
        <taxon>Anguilla</taxon>
    </lineage>
</organism>
<reference evidence="1" key="2">
    <citation type="journal article" date="2015" name="Fish Shellfish Immunol.">
        <title>Early steps in the European eel (Anguilla anguilla)-Vibrio vulnificus interaction in the gills: Role of the RtxA13 toxin.</title>
        <authorList>
            <person name="Callol A."/>
            <person name="Pajuelo D."/>
            <person name="Ebbesson L."/>
            <person name="Teles M."/>
            <person name="MacKenzie S."/>
            <person name="Amaro C."/>
        </authorList>
    </citation>
    <scope>NUCLEOTIDE SEQUENCE</scope>
</reference>
<dbReference type="AlphaFoldDB" id="A0A0E9TY52"/>